<name>A0ABS2SUL2_9BACI</name>
<dbReference type="PIRSF" id="PIRSF000124">
    <property type="entry name" value="UDPglc_GDPman_dh"/>
    <property type="match status" value="1"/>
</dbReference>
<keyword evidence="6" id="KW-1185">Reference proteome</keyword>
<dbReference type="PANTHER" id="PTHR43491">
    <property type="entry name" value="UDP-N-ACETYL-D-MANNOSAMINE DEHYDROGENASE"/>
    <property type="match status" value="1"/>
</dbReference>
<proteinExistence type="inferred from homology"/>
<dbReference type="InterPro" id="IPR036220">
    <property type="entry name" value="UDP-Glc/GDP-Man_DH_C_sf"/>
</dbReference>
<dbReference type="InterPro" id="IPR001732">
    <property type="entry name" value="UDP-Glc/GDP-Man_DH_N"/>
</dbReference>
<evidence type="ECO:0000256" key="2">
    <source>
        <dbReference type="ARBA" id="ARBA00023027"/>
    </source>
</evidence>
<dbReference type="Pfam" id="PF03720">
    <property type="entry name" value="UDPG_MGDP_dh_C"/>
    <property type="match status" value="1"/>
</dbReference>
<dbReference type="Pfam" id="PF03721">
    <property type="entry name" value="UDPG_MGDP_dh_N"/>
    <property type="match status" value="1"/>
</dbReference>
<evidence type="ECO:0000256" key="1">
    <source>
        <dbReference type="ARBA" id="ARBA00023002"/>
    </source>
</evidence>
<dbReference type="RefSeq" id="WP_204466156.1">
    <property type="nucleotide sequence ID" value="NZ_JAFBCV010000005.1"/>
</dbReference>
<evidence type="ECO:0000313" key="6">
    <source>
        <dbReference type="Proteomes" id="UP001179280"/>
    </source>
</evidence>
<gene>
    <name evidence="5" type="ORF">JOC54_002120</name>
</gene>
<keyword evidence="1" id="KW-0560">Oxidoreductase</keyword>
<dbReference type="NCBIfam" id="TIGR03026">
    <property type="entry name" value="NDP-sugDHase"/>
    <property type="match status" value="1"/>
</dbReference>
<dbReference type="InterPro" id="IPR014027">
    <property type="entry name" value="UDP-Glc/GDP-Man_DH_C"/>
</dbReference>
<sequence length="431" mass="47431">MKKVQKRETVAVVGLGKIGLTMAAIYASNGFDVIGADVNQAVIESVNAGISHVKNEPGLDELVIQGHQNKQLSATLDTKTAVSQADIVVVVVPVLIYENNDVDYTYMDAAVEQIAAGLTKHTTVIFETTLPTGDTRDRFGVRLEAVSGLKAGTDFFLAYSPERVYSNKILSDLKKYPKIVGGINAESLQRASAFYKQAIQADIIEVESTETAEFAKVAECVYRDVNIALANELAVYASEKNVNIVEVIQASNTQPYSHIHSPGIGVGGHCIPIYPYFFMKRGLSEGLAHLAREVNDGMAGRAVKEIDDYMDGLKDKRVLILGLSYRENVKEETKSTTWLLVDQLKQKQADVFVHDPMFTDAETKKRALTPFSLTEEAAKEIDVIIVQAFHDEYKSLDFGWFTQCKLVFDGRNALDQHAVKKQGIAYKGLGL</sequence>
<feature type="domain" description="UDP-glucose/GDP-mannose dehydrogenase C-terminal" evidence="4">
    <location>
        <begin position="319"/>
        <end position="416"/>
    </location>
</feature>
<comment type="similarity">
    <text evidence="3">Belongs to the UDP-glucose/GDP-mannose dehydrogenase family.</text>
</comment>
<dbReference type="SMART" id="SM00984">
    <property type="entry name" value="UDPG_MGDP_dh_C"/>
    <property type="match status" value="1"/>
</dbReference>
<dbReference type="Pfam" id="PF00984">
    <property type="entry name" value="UDPG_MGDP_dh"/>
    <property type="match status" value="1"/>
</dbReference>
<reference evidence="5" key="1">
    <citation type="submission" date="2021-01" db="EMBL/GenBank/DDBJ databases">
        <title>Genomic Encyclopedia of Type Strains, Phase IV (KMG-IV): sequencing the most valuable type-strain genomes for metagenomic binning, comparative biology and taxonomic classification.</title>
        <authorList>
            <person name="Goeker M."/>
        </authorList>
    </citation>
    <scope>NUCLEOTIDE SEQUENCE</scope>
    <source>
        <strain evidence="5">DSM 21943</strain>
    </source>
</reference>
<dbReference type="SUPFAM" id="SSF51735">
    <property type="entry name" value="NAD(P)-binding Rossmann-fold domains"/>
    <property type="match status" value="1"/>
</dbReference>
<evidence type="ECO:0000313" key="5">
    <source>
        <dbReference type="EMBL" id="MBM7838861.1"/>
    </source>
</evidence>
<comment type="caution">
    <text evidence="5">The sequence shown here is derived from an EMBL/GenBank/DDBJ whole genome shotgun (WGS) entry which is preliminary data.</text>
</comment>
<evidence type="ECO:0000259" key="4">
    <source>
        <dbReference type="SMART" id="SM00984"/>
    </source>
</evidence>
<organism evidence="5 6">
    <name type="scientific">Shouchella xiaoxiensis</name>
    <dbReference type="NCBI Taxonomy" id="766895"/>
    <lineage>
        <taxon>Bacteria</taxon>
        <taxon>Bacillati</taxon>
        <taxon>Bacillota</taxon>
        <taxon>Bacilli</taxon>
        <taxon>Bacillales</taxon>
        <taxon>Bacillaceae</taxon>
        <taxon>Shouchella</taxon>
    </lineage>
</organism>
<dbReference type="InterPro" id="IPR036291">
    <property type="entry name" value="NAD(P)-bd_dom_sf"/>
</dbReference>
<dbReference type="InterPro" id="IPR014026">
    <property type="entry name" value="UDP-Glc/GDP-Man_DH_dimer"/>
</dbReference>
<dbReference type="InterPro" id="IPR008927">
    <property type="entry name" value="6-PGluconate_DH-like_C_sf"/>
</dbReference>
<dbReference type="Proteomes" id="UP001179280">
    <property type="component" value="Unassembled WGS sequence"/>
</dbReference>
<protein>
    <submittedName>
        <fullName evidence="5">Nucleotide sugar dehydrogenase</fullName>
    </submittedName>
</protein>
<keyword evidence="2" id="KW-0520">NAD</keyword>
<dbReference type="PIRSF" id="PIRSF500136">
    <property type="entry name" value="UDP_ManNAc_DH"/>
    <property type="match status" value="1"/>
</dbReference>
<dbReference type="InterPro" id="IPR017476">
    <property type="entry name" value="UDP-Glc/GDP-Man"/>
</dbReference>
<dbReference type="PANTHER" id="PTHR43491:SF5">
    <property type="entry name" value="UDP-N-ACETYL-D-MANNOSAMINE DEHYDROGENASE"/>
    <property type="match status" value="1"/>
</dbReference>
<dbReference type="EMBL" id="JAFBCV010000005">
    <property type="protein sequence ID" value="MBM7838861.1"/>
    <property type="molecule type" value="Genomic_DNA"/>
</dbReference>
<dbReference type="Gene3D" id="3.40.50.720">
    <property type="entry name" value="NAD(P)-binding Rossmann-like Domain"/>
    <property type="match status" value="2"/>
</dbReference>
<dbReference type="InterPro" id="IPR028359">
    <property type="entry name" value="UDP_ManNAc/GlcNAc_DH"/>
</dbReference>
<accession>A0ABS2SUL2</accession>
<dbReference type="SUPFAM" id="SSF52413">
    <property type="entry name" value="UDP-glucose/GDP-mannose dehydrogenase C-terminal domain"/>
    <property type="match status" value="1"/>
</dbReference>
<dbReference type="SUPFAM" id="SSF48179">
    <property type="entry name" value="6-phosphogluconate dehydrogenase C-terminal domain-like"/>
    <property type="match status" value="1"/>
</dbReference>
<evidence type="ECO:0000256" key="3">
    <source>
        <dbReference type="PIRNR" id="PIRNR000124"/>
    </source>
</evidence>